<protein>
    <submittedName>
        <fullName evidence="1">Uncharacterized protein</fullName>
    </submittedName>
</protein>
<organism evidence="1 2">
    <name type="scientific">Candidatus Hakubella thermalkaliphila</name>
    <dbReference type="NCBI Taxonomy" id="2754717"/>
    <lineage>
        <taxon>Bacteria</taxon>
        <taxon>Bacillati</taxon>
        <taxon>Actinomycetota</taxon>
        <taxon>Actinomycetota incertae sedis</taxon>
        <taxon>Candidatus Hakubellales</taxon>
        <taxon>Candidatus Hakubellaceae</taxon>
        <taxon>Candidatus Hakubella</taxon>
    </lineage>
</organism>
<reference evidence="1 2" key="1">
    <citation type="journal article" date="2020" name="Front. Microbiol.">
        <title>Single-cell genomics of novel Actinobacteria with the Wood-Ljungdahl pathway discovered in a serpentinizing system.</title>
        <authorList>
            <person name="Merino N."/>
            <person name="Kawai M."/>
            <person name="Boyd E.S."/>
            <person name="Colman D.R."/>
            <person name="McGlynn S.E."/>
            <person name="Nealson K.H."/>
            <person name="Kurokawa K."/>
            <person name="Hongoh Y."/>
        </authorList>
    </citation>
    <scope>NUCLEOTIDE SEQUENCE [LARGE SCALE GENOMIC DNA]</scope>
    <source>
        <strain evidence="1 2">S47</strain>
    </source>
</reference>
<feature type="non-terminal residue" evidence="1">
    <location>
        <position position="26"/>
    </location>
</feature>
<accession>A0A6V8Q772</accession>
<gene>
    <name evidence="1" type="ORF">HKBW3S47_02262</name>
</gene>
<evidence type="ECO:0000313" key="1">
    <source>
        <dbReference type="EMBL" id="GFP40565.1"/>
    </source>
</evidence>
<evidence type="ECO:0000313" key="2">
    <source>
        <dbReference type="Proteomes" id="UP000569018"/>
    </source>
</evidence>
<name>A0A6V8Q772_9ACTN</name>
<proteinExistence type="predicted"/>
<sequence length="26" mass="3098">MRNKELVNDWIKRAKSNLERAKAGRI</sequence>
<dbReference type="Proteomes" id="UP000569018">
    <property type="component" value="Unassembled WGS sequence"/>
</dbReference>
<dbReference type="EMBL" id="BLSD01000314">
    <property type="protein sequence ID" value="GFP40565.1"/>
    <property type="molecule type" value="Genomic_DNA"/>
</dbReference>
<comment type="caution">
    <text evidence="1">The sequence shown here is derived from an EMBL/GenBank/DDBJ whole genome shotgun (WGS) entry which is preliminary data.</text>
</comment>
<dbReference type="AlphaFoldDB" id="A0A6V8Q772"/>